<gene>
    <name evidence="10" type="ORF">SAMN05660235_00214</name>
</gene>
<evidence type="ECO:0000256" key="2">
    <source>
        <dbReference type="ARBA" id="ARBA00022485"/>
    </source>
</evidence>
<dbReference type="InterPro" id="IPR009010">
    <property type="entry name" value="Asp_de-COase-like_dom_sf"/>
</dbReference>
<evidence type="ECO:0000256" key="5">
    <source>
        <dbReference type="ARBA" id="ARBA00022729"/>
    </source>
</evidence>
<dbReference type="Pfam" id="PF00384">
    <property type="entry name" value="Molybdopterin"/>
    <property type="match status" value="1"/>
</dbReference>
<evidence type="ECO:0000256" key="8">
    <source>
        <dbReference type="ARBA" id="ARBA00023014"/>
    </source>
</evidence>
<comment type="similarity">
    <text evidence="1">Belongs to the prokaryotic molybdopterin-containing oxidoreductase family.</text>
</comment>
<accession>A0A1G7HR50</accession>
<dbReference type="Pfam" id="PF01568">
    <property type="entry name" value="Molydop_binding"/>
    <property type="match status" value="1"/>
</dbReference>
<dbReference type="GO" id="GO:0051539">
    <property type="term" value="F:4 iron, 4 sulfur cluster binding"/>
    <property type="evidence" value="ECO:0007669"/>
    <property type="project" value="UniProtKB-KW"/>
</dbReference>
<reference evidence="11" key="1">
    <citation type="submission" date="2016-10" db="EMBL/GenBank/DDBJ databases">
        <authorList>
            <person name="Varghese N."/>
            <person name="Submissions S."/>
        </authorList>
    </citation>
    <scope>NUCLEOTIDE SEQUENCE [LARGE SCALE GENOMIC DNA]</scope>
    <source>
        <strain evidence="11">DSM 23256</strain>
    </source>
</reference>
<evidence type="ECO:0000313" key="10">
    <source>
        <dbReference type="EMBL" id="SDF02846.1"/>
    </source>
</evidence>
<evidence type="ECO:0000256" key="7">
    <source>
        <dbReference type="ARBA" id="ARBA00023004"/>
    </source>
</evidence>
<dbReference type="PANTHER" id="PTHR43742:SF9">
    <property type="entry name" value="TETRATHIONATE REDUCTASE SUBUNIT A"/>
    <property type="match status" value="1"/>
</dbReference>
<evidence type="ECO:0000256" key="1">
    <source>
        <dbReference type="ARBA" id="ARBA00010312"/>
    </source>
</evidence>
<evidence type="ECO:0000256" key="4">
    <source>
        <dbReference type="ARBA" id="ARBA00022723"/>
    </source>
</evidence>
<dbReference type="PANTHER" id="PTHR43742">
    <property type="entry name" value="TRIMETHYLAMINE-N-OXIDE REDUCTASE"/>
    <property type="match status" value="1"/>
</dbReference>
<keyword evidence="8" id="KW-0411">Iron-sulfur</keyword>
<keyword evidence="11" id="KW-1185">Reference proteome</keyword>
<proteinExistence type="inferred from homology"/>
<keyword evidence="3" id="KW-0500">Molybdenum</keyword>
<evidence type="ECO:0000259" key="9">
    <source>
        <dbReference type="PROSITE" id="PS51669"/>
    </source>
</evidence>
<dbReference type="STRING" id="1123285.SAMN05660235_00214"/>
<dbReference type="InterPro" id="IPR006963">
    <property type="entry name" value="Mopterin_OxRdtase_4Fe-4S_dom"/>
</dbReference>
<dbReference type="InterPro" id="IPR006311">
    <property type="entry name" value="TAT_signal"/>
</dbReference>
<keyword evidence="6" id="KW-0560">Oxidoreductase</keyword>
<dbReference type="SUPFAM" id="SSF53706">
    <property type="entry name" value="Formate dehydrogenase/DMSO reductase, domains 1-3"/>
    <property type="match status" value="1"/>
</dbReference>
<sequence>MAKDILQKICETKTSRRGFILGSAAGCAALLAADADLAGLFERARADALTPEDEYILNRAENTIYTNCLNCNTGCGIKAKFLDGVLVKIDGNPYSPWTLNPHLPMTTGVRTAETVDGAICPKGQAGIQIYYDPYRIRKVLKRAGKRGENKWVTIPFDQAIDEIVNGGKLFAKVPGEENRQVEGLKDLWALRDPKLAKEMADFVDKILAEKDKAKKQGLVKEFQAKFKDALQVLIDPNHPDLGPKNNQFVFWWGRLKDGRGDLIKRFTLDSFGSINAHGHTTVCQGSLYFTGKAMSEQWTYDPKKNAMTWTGGDKFYWQAELERARFVIFVGANLFEGNYGPPLRAQKVTKGLDTGRLKYAVIDPVYRKVASKAWKWVPVMPGRDAAIAMGMIRTIIENKRYDAKYLACANKAAAKAAGEPTWTNACWLLKIVDGRPTVFVRAHELGFTPEVKEKDGKTYVNEKFVVIKDGQPVEVDPNDETTPVYGDLLVDTEISGIKLKSVLQMLYEEAAARSLEEWAQEAGVQAADIADLAREFTSYGKQAVVDIHRGVSQHTSGYYNVQAWNVLNLLIGNYDYSFIKVSTFSHKGDKPGQAFNIGSHPKKLPQFGTSIIRHGVKYEDSTIFNGYPAKRPWFPLASDIYQEVLPSAGDMYPYQVKALILYMGSPVYSLSATQGIIDVLQDVNKLPLFIASDITVGETSLYADYIFPDLTYLERWEFQGSHPSVPFKVGPIRQPAAKPLTETVKVFGQEMPLSLEALVLGIAEKLGLPGFGPDGFGAGKPLTHADHLYLKQVANLATDGKPVPDADDEEVRVFMEARKHLPKSVFDADRWKAACGEAYWRKVIYLLNRGGRFDDWSAAWDGDKVKNKYGKYINMYCEKTATTKNAMNGKNFSGLPLYIPDITDCTGKPINDEKDGFDLRLLTGRVIQHTKSRTAVCYWLQALSPENSVDINPVDAQRLGLKTGDTVKIVSPTNPDGVWKLGPLGTRPMTGKVRVIEGIRPGCINFSLGSGHWAYGAGDITIDGTVIKGDPRRGTGIHANVAMRVDPVLKNTSLEDMVGASVVVYDTKVKLVKV</sequence>
<dbReference type="SUPFAM" id="SSF50692">
    <property type="entry name" value="ADC-like"/>
    <property type="match status" value="1"/>
</dbReference>
<dbReference type="InterPro" id="IPR006656">
    <property type="entry name" value="Mopterin_OxRdtase"/>
</dbReference>
<evidence type="ECO:0000256" key="6">
    <source>
        <dbReference type="ARBA" id="ARBA00023002"/>
    </source>
</evidence>
<dbReference type="Gene3D" id="3.30.200.210">
    <property type="match status" value="1"/>
</dbReference>
<dbReference type="OrthoDB" id="9810782at2"/>
<dbReference type="GO" id="GO:0046872">
    <property type="term" value="F:metal ion binding"/>
    <property type="evidence" value="ECO:0007669"/>
    <property type="project" value="UniProtKB-KW"/>
</dbReference>
<dbReference type="EMBL" id="FNBU01000001">
    <property type="protein sequence ID" value="SDF02846.1"/>
    <property type="molecule type" value="Genomic_DNA"/>
</dbReference>
<organism evidence="10 11">
    <name type="scientific">Sporolituus thermophilus DSM 23256</name>
    <dbReference type="NCBI Taxonomy" id="1123285"/>
    <lineage>
        <taxon>Bacteria</taxon>
        <taxon>Bacillati</taxon>
        <taxon>Bacillota</taxon>
        <taxon>Negativicutes</taxon>
        <taxon>Selenomonadales</taxon>
        <taxon>Sporomusaceae</taxon>
        <taxon>Sporolituus</taxon>
    </lineage>
</organism>
<dbReference type="InterPro" id="IPR037946">
    <property type="entry name" value="MopB_CT_Tetrathionate"/>
</dbReference>
<keyword evidence="5" id="KW-0732">Signal</keyword>
<keyword evidence="4" id="KW-0479">Metal-binding</keyword>
<dbReference type="GO" id="GO:0043546">
    <property type="term" value="F:molybdopterin cofactor binding"/>
    <property type="evidence" value="ECO:0007669"/>
    <property type="project" value="InterPro"/>
</dbReference>
<dbReference type="InterPro" id="IPR050612">
    <property type="entry name" value="Prok_Mopterin_Oxidored"/>
</dbReference>
<dbReference type="Proteomes" id="UP000243333">
    <property type="component" value="Unassembled WGS sequence"/>
</dbReference>
<name>A0A1G7HR50_9FIRM</name>
<dbReference type="InterPro" id="IPR006657">
    <property type="entry name" value="MoPterin_dinucl-bd_dom"/>
</dbReference>
<evidence type="ECO:0000313" key="11">
    <source>
        <dbReference type="Proteomes" id="UP000243333"/>
    </source>
</evidence>
<dbReference type="PROSITE" id="PS51318">
    <property type="entry name" value="TAT"/>
    <property type="match status" value="1"/>
</dbReference>
<protein>
    <submittedName>
        <fullName evidence="10">Molybdopterin oxidoreductase Fe4S4 domain-containing protein</fullName>
    </submittedName>
</protein>
<dbReference type="Gene3D" id="3.40.50.740">
    <property type="match status" value="1"/>
</dbReference>
<evidence type="ECO:0000256" key="3">
    <source>
        <dbReference type="ARBA" id="ARBA00022505"/>
    </source>
</evidence>
<dbReference type="Pfam" id="PF04879">
    <property type="entry name" value="Molybdop_Fe4S4"/>
    <property type="match status" value="1"/>
</dbReference>
<dbReference type="SMART" id="SM00926">
    <property type="entry name" value="Molybdop_Fe4S4"/>
    <property type="match status" value="1"/>
</dbReference>
<dbReference type="Gene3D" id="3.40.228.10">
    <property type="entry name" value="Dimethylsulfoxide Reductase, domain 2"/>
    <property type="match status" value="1"/>
</dbReference>
<feature type="domain" description="4Fe-4S Mo/W bis-MGD-type" evidence="9">
    <location>
        <begin position="61"/>
        <end position="134"/>
    </location>
</feature>
<dbReference type="RefSeq" id="WP_093687257.1">
    <property type="nucleotide sequence ID" value="NZ_FNBU01000001.1"/>
</dbReference>
<dbReference type="CDD" id="cd02780">
    <property type="entry name" value="MopB_CT_Tetrathionate_Arsenate-R"/>
    <property type="match status" value="1"/>
</dbReference>
<keyword evidence="7" id="KW-0408">Iron</keyword>
<dbReference type="AlphaFoldDB" id="A0A1G7HR50"/>
<dbReference type="PROSITE" id="PS51669">
    <property type="entry name" value="4FE4S_MOW_BIS_MGD"/>
    <property type="match status" value="1"/>
</dbReference>
<dbReference type="GO" id="GO:0016491">
    <property type="term" value="F:oxidoreductase activity"/>
    <property type="evidence" value="ECO:0007669"/>
    <property type="project" value="UniProtKB-KW"/>
</dbReference>
<dbReference type="Gene3D" id="2.40.40.20">
    <property type="match status" value="1"/>
</dbReference>
<keyword evidence="2" id="KW-0004">4Fe-4S</keyword>